<name>A0A2M7TK71_9BACT</name>
<proteinExistence type="predicted"/>
<reference evidence="2" key="1">
    <citation type="submission" date="2017-09" db="EMBL/GenBank/DDBJ databases">
        <title>Depth-based differentiation of microbial function through sediment-hosted aquifers and enrichment of novel symbionts in the deep terrestrial subsurface.</title>
        <authorList>
            <person name="Probst A.J."/>
            <person name="Ladd B."/>
            <person name="Jarett J.K."/>
            <person name="Geller-Mcgrath D.E."/>
            <person name="Sieber C.M.K."/>
            <person name="Emerson J.B."/>
            <person name="Anantharaman K."/>
            <person name="Thomas B.C."/>
            <person name="Malmstrom R."/>
            <person name="Stieglmeier M."/>
            <person name="Klingl A."/>
            <person name="Woyke T."/>
            <person name="Ryan C.M."/>
            <person name="Banfield J.F."/>
        </authorList>
    </citation>
    <scope>NUCLEOTIDE SEQUENCE [LARGE SCALE GENOMIC DNA]</scope>
</reference>
<organism evidence="1 2">
    <name type="scientific">Candidatus Woesebacteria bacterium CG_4_10_14_0_2_um_filter_39_14</name>
    <dbReference type="NCBI Taxonomy" id="1975054"/>
    <lineage>
        <taxon>Bacteria</taxon>
        <taxon>Candidatus Woeseibacteriota</taxon>
    </lineage>
</organism>
<dbReference type="EMBL" id="PFNO01000189">
    <property type="protein sequence ID" value="PIZ47148.1"/>
    <property type="molecule type" value="Genomic_DNA"/>
</dbReference>
<accession>A0A2M7TK71</accession>
<evidence type="ECO:0000313" key="2">
    <source>
        <dbReference type="Proteomes" id="UP000229753"/>
    </source>
</evidence>
<dbReference type="Proteomes" id="UP000229753">
    <property type="component" value="Unassembled WGS sequence"/>
</dbReference>
<gene>
    <name evidence="1" type="ORF">COY29_05595</name>
</gene>
<sequence length="158" mass="18020">MGDKEKVLESREKEALFEEIEKKVRSGKTLISIFENHTSDEGVQIETITNKKNKKEKRAIALISSSDSAVMELSYFEDPKLNLLTLTVFGSENDCLKGNDPEIRVIITAFKRGDEPDVEIADYRGKKKNFNLKNRHDDLLLDILTEAYQSLKIGIDKK</sequence>
<comment type="caution">
    <text evidence="1">The sequence shown here is derived from an EMBL/GenBank/DDBJ whole genome shotgun (WGS) entry which is preliminary data.</text>
</comment>
<dbReference type="AlphaFoldDB" id="A0A2M7TK71"/>
<protein>
    <submittedName>
        <fullName evidence="1">Uncharacterized protein</fullName>
    </submittedName>
</protein>
<evidence type="ECO:0000313" key="1">
    <source>
        <dbReference type="EMBL" id="PIZ47148.1"/>
    </source>
</evidence>